<accession>J7S9S0</accession>
<dbReference type="HOGENOM" id="CLU_674708_0_0_1"/>
<sequence length="444" mass="51111">MCGKRIALLRTSSICLPNISWSALYLRGTIPLRNYHNNHGNKSLPKSINMNTDQERLDTLFNAKLPKKTVVNQFKKILREKNHSPKSVKGDKPVQSHFDKLSTTIVEKYGSKRDANNGTRSTGVLYQLILQNRIKDDQLYEGIVSFASCQTTNVAEPNKVDIPQSSKRTGPIKSIPLDIHKSKNVNIEQILDRLERQLLKKSHKTNELYQVLSNIIEEADEFSNKPRDHDVVEDRNINILALERYLKKVEEEKEQKQHVIREQEKIYNWNQFAQENKPLLAGQSVLQRYFVNSNPFTKMVKGWNRLFDSSKVNTTASNEEFMIYDMKRGEESLLKNKDGRIPYNLGQRGYLGIVNSSHYTPDEISAVVKKYENNSWVLVGNIYNANEKLVFKKLYDPEKKGPESRKVKNIVVFILLLLVPATLYKKSMARVEQLEGENDSNSGN</sequence>
<reference evidence="3" key="2">
    <citation type="submission" date="2012-08" db="EMBL/GenBank/DDBJ databases">
        <title>Genome sequence of Kazachstania naganishii.</title>
        <authorList>
            <person name="Gordon J.L."/>
            <person name="Armisen D."/>
            <person name="Proux-Wera E."/>
            <person name="OhEigeartaigh S.S."/>
            <person name="Byrne K.P."/>
            <person name="Wolfe K.H."/>
        </authorList>
    </citation>
    <scope>NUCLEOTIDE SEQUENCE [LARGE SCALE GENOMIC DNA]</scope>
    <source>
        <strain evidence="3">ATCC MYA-139 / BCRC 22969 / CBS 8797 / CCRC 22969 / KCTC 17520 / NBRC 10181 / NCYC 3082</strain>
    </source>
</reference>
<dbReference type="eggNOG" id="ENOG502S553">
    <property type="taxonomic scope" value="Eukaryota"/>
</dbReference>
<dbReference type="AlphaFoldDB" id="J7S9S0"/>
<reference evidence="2 3" key="1">
    <citation type="journal article" date="2011" name="Proc. Natl. Acad. Sci. U.S.A.">
        <title>Evolutionary erosion of yeast sex chromosomes by mating-type switching accidents.</title>
        <authorList>
            <person name="Gordon J.L."/>
            <person name="Armisen D."/>
            <person name="Proux-Wera E."/>
            <person name="Oheigeartaigh S.S."/>
            <person name="Byrne K.P."/>
            <person name="Wolfe K.H."/>
        </authorList>
    </citation>
    <scope>NUCLEOTIDE SEQUENCE [LARGE SCALE GENOMIC DNA]</scope>
    <source>
        <strain evidence="3">ATCC MYA-139 / BCRC 22969 / CBS 8797 / CCRC 22969 / KCTC 17520 / NBRC 10181 / NCYC 3082</strain>
    </source>
</reference>
<keyword evidence="3" id="KW-1185">Reference proteome</keyword>
<proteinExistence type="predicted"/>
<evidence type="ECO:0000313" key="2">
    <source>
        <dbReference type="EMBL" id="CCK72264.1"/>
    </source>
</evidence>
<name>J7S9S0_HUIN7</name>
<keyword evidence="1" id="KW-0175">Coiled coil</keyword>
<dbReference type="KEGG" id="kng:KNAG_0J01830"/>
<dbReference type="EMBL" id="HE978323">
    <property type="protein sequence ID" value="CCK72264.1"/>
    <property type="molecule type" value="Genomic_DNA"/>
</dbReference>
<gene>
    <name evidence="2" type="primary">KNAG0J01830</name>
    <name evidence="2" type="ordered locus">KNAG_0J01830</name>
</gene>
<feature type="coiled-coil region" evidence="1">
    <location>
        <begin position="239"/>
        <end position="266"/>
    </location>
</feature>
<organism evidence="2 3">
    <name type="scientific">Huiozyma naganishii (strain ATCC MYA-139 / BCRC 22969 / CBS 8797 / KCTC 17520 / NBRC 10181 / NCYC 3082 / Yp74L-3)</name>
    <name type="common">Yeast</name>
    <name type="synonym">Kazachstania naganishii</name>
    <dbReference type="NCBI Taxonomy" id="1071383"/>
    <lineage>
        <taxon>Eukaryota</taxon>
        <taxon>Fungi</taxon>
        <taxon>Dikarya</taxon>
        <taxon>Ascomycota</taxon>
        <taxon>Saccharomycotina</taxon>
        <taxon>Saccharomycetes</taxon>
        <taxon>Saccharomycetales</taxon>
        <taxon>Saccharomycetaceae</taxon>
        <taxon>Huiozyma</taxon>
    </lineage>
</organism>
<dbReference type="OrthoDB" id="4035871at2759"/>
<dbReference type="RefSeq" id="XP_022466509.1">
    <property type="nucleotide sequence ID" value="XM_022610188.1"/>
</dbReference>
<protein>
    <submittedName>
        <fullName evidence="2">Uncharacterized protein</fullName>
    </submittedName>
</protein>
<dbReference type="GeneID" id="34528019"/>
<feature type="coiled-coil region" evidence="1">
    <location>
        <begin position="177"/>
        <end position="204"/>
    </location>
</feature>
<evidence type="ECO:0000313" key="3">
    <source>
        <dbReference type="Proteomes" id="UP000006310"/>
    </source>
</evidence>
<dbReference type="Proteomes" id="UP000006310">
    <property type="component" value="Chromosome 10"/>
</dbReference>
<evidence type="ECO:0000256" key="1">
    <source>
        <dbReference type="SAM" id="Coils"/>
    </source>
</evidence>